<dbReference type="Proteomes" id="UP001591681">
    <property type="component" value="Unassembled WGS sequence"/>
</dbReference>
<keyword evidence="4" id="KW-0540">Nuclease</keyword>
<protein>
    <recommendedName>
        <fullName evidence="8">DDE Tnp4 domain-containing protein</fullName>
    </recommendedName>
</protein>
<proteinExistence type="inferred from homology"/>
<gene>
    <name evidence="9" type="ORF">ACEWY4_020065</name>
</gene>
<dbReference type="EMBL" id="JBHFQA010000017">
    <property type="protein sequence ID" value="KAL2084547.1"/>
    <property type="molecule type" value="Genomic_DNA"/>
</dbReference>
<dbReference type="Pfam" id="PF13359">
    <property type="entry name" value="DDE_Tnp_4"/>
    <property type="match status" value="1"/>
</dbReference>
<keyword evidence="10" id="KW-1185">Reference proteome</keyword>
<evidence type="ECO:0000256" key="1">
    <source>
        <dbReference type="ARBA" id="ARBA00001968"/>
    </source>
</evidence>
<keyword evidence="6" id="KW-0378">Hydrolase</keyword>
<comment type="similarity">
    <text evidence="3">Belongs to the HARBI1 family.</text>
</comment>
<comment type="subcellular location">
    <subcellularLocation>
        <location evidence="2">Nucleus</location>
    </subcellularLocation>
</comment>
<evidence type="ECO:0000256" key="2">
    <source>
        <dbReference type="ARBA" id="ARBA00004123"/>
    </source>
</evidence>
<evidence type="ECO:0000256" key="7">
    <source>
        <dbReference type="ARBA" id="ARBA00023242"/>
    </source>
</evidence>
<feature type="domain" description="DDE Tnp4" evidence="8">
    <location>
        <begin position="109"/>
        <end position="179"/>
    </location>
</feature>
<dbReference type="PANTHER" id="PTHR22930:SF236">
    <property type="entry name" value="PROTEIN ALP1-LIKE-RELATED"/>
    <property type="match status" value="1"/>
</dbReference>
<comment type="caution">
    <text evidence="9">The sequence shown here is derived from an EMBL/GenBank/DDBJ whole genome shotgun (WGS) entry which is preliminary data.</text>
</comment>
<accession>A0ABD1JBK5</accession>
<dbReference type="GO" id="GO:0046872">
    <property type="term" value="F:metal ion binding"/>
    <property type="evidence" value="ECO:0007669"/>
    <property type="project" value="UniProtKB-KW"/>
</dbReference>
<dbReference type="PANTHER" id="PTHR22930">
    <property type="match status" value="1"/>
</dbReference>
<organism evidence="9 10">
    <name type="scientific">Coilia grayii</name>
    <name type="common">Gray's grenadier anchovy</name>
    <dbReference type="NCBI Taxonomy" id="363190"/>
    <lineage>
        <taxon>Eukaryota</taxon>
        <taxon>Metazoa</taxon>
        <taxon>Chordata</taxon>
        <taxon>Craniata</taxon>
        <taxon>Vertebrata</taxon>
        <taxon>Euteleostomi</taxon>
        <taxon>Actinopterygii</taxon>
        <taxon>Neopterygii</taxon>
        <taxon>Teleostei</taxon>
        <taxon>Clupei</taxon>
        <taxon>Clupeiformes</taxon>
        <taxon>Clupeoidei</taxon>
        <taxon>Engraulidae</taxon>
        <taxon>Coilinae</taxon>
        <taxon>Coilia</taxon>
    </lineage>
</organism>
<sequence>MSRETFQYLCSRVQPVMEKQDTTFRLCVPLQQRVAIALWKLATNSDYRSIGHLFGVSRSTACKCLKDFCSAVEDVLMPEVIKTPVASTLREMADYFENRWGLPQCVGAIDGSHIPILAPQEYHTEYFNRKGWYSIILHAVIDGKGLFWDVFAGLPGSMHDARVLRKLGLWNMAEQRLFPGEARNICD</sequence>
<dbReference type="GO" id="GO:0016787">
    <property type="term" value="F:hydrolase activity"/>
    <property type="evidence" value="ECO:0007669"/>
    <property type="project" value="UniProtKB-KW"/>
</dbReference>
<dbReference type="InterPro" id="IPR045249">
    <property type="entry name" value="HARBI1-like"/>
</dbReference>
<dbReference type="InterPro" id="IPR027806">
    <property type="entry name" value="HARBI1_dom"/>
</dbReference>
<evidence type="ECO:0000256" key="4">
    <source>
        <dbReference type="ARBA" id="ARBA00022722"/>
    </source>
</evidence>
<dbReference type="GO" id="GO:0005634">
    <property type="term" value="C:nucleus"/>
    <property type="evidence" value="ECO:0007669"/>
    <property type="project" value="UniProtKB-SubCell"/>
</dbReference>
<evidence type="ECO:0000259" key="8">
    <source>
        <dbReference type="Pfam" id="PF13359"/>
    </source>
</evidence>
<reference evidence="9 10" key="1">
    <citation type="submission" date="2024-09" db="EMBL/GenBank/DDBJ databases">
        <title>A chromosome-level genome assembly of Gray's grenadier anchovy, Coilia grayii.</title>
        <authorList>
            <person name="Fu Z."/>
        </authorList>
    </citation>
    <scope>NUCLEOTIDE SEQUENCE [LARGE SCALE GENOMIC DNA]</scope>
    <source>
        <strain evidence="9">G4</strain>
        <tissue evidence="9">Muscle</tissue>
    </source>
</reference>
<evidence type="ECO:0000256" key="3">
    <source>
        <dbReference type="ARBA" id="ARBA00006958"/>
    </source>
</evidence>
<keyword evidence="7" id="KW-0539">Nucleus</keyword>
<dbReference type="AlphaFoldDB" id="A0ABD1JBK5"/>
<comment type="cofactor">
    <cofactor evidence="1">
        <name>a divalent metal cation</name>
        <dbReference type="ChEBI" id="CHEBI:60240"/>
    </cofactor>
</comment>
<keyword evidence="5" id="KW-0479">Metal-binding</keyword>
<evidence type="ECO:0000256" key="6">
    <source>
        <dbReference type="ARBA" id="ARBA00022801"/>
    </source>
</evidence>
<name>A0ABD1JBK5_9TELE</name>
<evidence type="ECO:0000313" key="10">
    <source>
        <dbReference type="Proteomes" id="UP001591681"/>
    </source>
</evidence>
<evidence type="ECO:0000313" key="9">
    <source>
        <dbReference type="EMBL" id="KAL2084547.1"/>
    </source>
</evidence>
<evidence type="ECO:0000256" key="5">
    <source>
        <dbReference type="ARBA" id="ARBA00022723"/>
    </source>
</evidence>
<dbReference type="GO" id="GO:0004518">
    <property type="term" value="F:nuclease activity"/>
    <property type="evidence" value="ECO:0007669"/>
    <property type="project" value="UniProtKB-KW"/>
</dbReference>